<dbReference type="KEGG" id="fper:ACH24_05850"/>
<dbReference type="InterPro" id="IPR003783">
    <property type="entry name" value="Regulatory_RecX"/>
</dbReference>
<evidence type="ECO:0000313" key="8">
    <source>
        <dbReference type="Proteomes" id="UP000242800"/>
    </source>
</evidence>
<keyword evidence="8" id="KW-1185">Reference proteome</keyword>
<keyword evidence="4 5" id="KW-0963">Cytoplasm</keyword>
<evidence type="ECO:0000256" key="1">
    <source>
        <dbReference type="ARBA" id="ARBA00004496"/>
    </source>
</evidence>
<name>A0AAC8VEF8_9GAMM</name>
<gene>
    <name evidence="5" type="primary">recX</name>
    <name evidence="7" type="ORF">ACH24_05850</name>
</gene>
<dbReference type="Proteomes" id="UP000242800">
    <property type="component" value="Chromosome"/>
</dbReference>
<dbReference type="GO" id="GO:0005737">
    <property type="term" value="C:cytoplasm"/>
    <property type="evidence" value="ECO:0007669"/>
    <property type="project" value="UniProtKB-SubCell"/>
</dbReference>
<dbReference type="PANTHER" id="PTHR33602">
    <property type="entry name" value="REGULATORY PROTEIN RECX FAMILY PROTEIN"/>
    <property type="match status" value="1"/>
</dbReference>
<evidence type="ECO:0000256" key="3">
    <source>
        <dbReference type="ARBA" id="ARBA00018111"/>
    </source>
</evidence>
<reference evidence="7 8" key="1">
    <citation type="journal article" date="2016" name="Int. J. Syst. Evol. Microbiol.">
        <title>Reclassification of Wolbachia persica as Francisella persica comb. nov. and emended description of the family Francisellaceae.</title>
        <authorList>
            <person name="Larson M.A."/>
            <person name="Nalbantoglu U."/>
            <person name="Sayood K."/>
            <person name="Zentz E.B."/>
            <person name="Cer R.Z."/>
            <person name="Iwen P.C."/>
            <person name="Francesconi S.C."/>
            <person name="Bishop-Lilly K.A."/>
            <person name="Mokashi V.P."/>
            <person name="Sjostedt A."/>
            <person name="Hinrichs S.H."/>
        </authorList>
    </citation>
    <scope>NUCLEOTIDE SEQUENCE [LARGE SCALE GENOMIC DNA]</scope>
    <source>
        <strain evidence="7 8">FSC845</strain>
    </source>
</reference>
<evidence type="ECO:0000313" key="7">
    <source>
        <dbReference type="EMBL" id="ALB02120.1"/>
    </source>
</evidence>
<protein>
    <recommendedName>
        <fullName evidence="3 5">Regulatory protein RecX</fullName>
    </recommendedName>
</protein>
<dbReference type="AlphaFoldDB" id="A0AAC8VEF8"/>
<sequence>MTSSKEKDYLLYLLSKQDYSRKQLFDKLTSRDNISLTEVNSLLDEFEQNKWLSDERFVRIFINSEIAKFRGKKRIINTAVYQKGLSLELVESCLEGQEVDWFELCKRCLSKKYKDINKLQVDFKLKQKAINYLIYNGFDFDEINFALKQN</sequence>
<dbReference type="HAMAP" id="MF_01114">
    <property type="entry name" value="RecX"/>
    <property type="match status" value="1"/>
</dbReference>
<dbReference type="Gene3D" id="1.10.10.10">
    <property type="entry name" value="Winged helix-like DNA-binding domain superfamily/Winged helix DNA-binding domain"/>
    <property type="match status" value="1"/>
</dbReference>
<dbReference type="InterPro" id="IPR036388">
    <property type="entry name" value="WH-like_DNA-bd_sf"/>
</dbReference>
<dbReference type="Pfam" id="PF21981">
    <property type="entry name" value="RecX_HTH3"/>
    <property type="match status" value="1"/>
</dbReference>
<accession>A0AAC8VEF8</accession>
<dbReference type="EMBL" id="CP012505">
    <property type="protein sequence ID" value="ALB02120.1"/>
    <property type="molecule type" value="Genomic_DNA"/>
</dbReference>
<comment type="similarity">
    <text evidence="2 5">Belongs to the RecX family.</text>
</comment>
<dbReference type="InterPro" id="IPR053925">
    <property type="entry name" value="RecX_HTH_3rd"/>
</dbReference>
<proteinExistence type="inferred from homology"/>
<dbReference type="GO" id="GO:0006282">
    <property type="term" value="P:regulation of DNA repair"/>
    <property type="evidence" value="ECO:0007669"/>
    <property type="project" value="UniProtKB-UniRule"/>
</dbReference>
<comment type="subcellular location">
    <subcellularLocation>
        <location evidence="1 5">Cytoplasm</location>
    </subcellularLocation>
</comment>
<evidence type="ECO:0000256" key="5">
    <source>
        <dbReference type="HAMAP-Rule" id="MF_01114"/>
    </source>
</evidence>
<feature type="domain" description="RecX third three-helical" evidence="6">
    <location>
        <begin position="98"/>
        <end position="147"/>
    </location>
</feature>
<evidence type="ECO:0000256" key="4">
    <source>
        <dbReference type="ARBA" id="ARBA00022490"/>
    </source>
</evidence>
<evidence type="ECO:0000256" key="2">
    <source>
        <dbReference type="ARBA" id="ARBA00009695"/>
    </source>
</evidence>
<dbReference type="PANTHER" id="PTHR33602:SF1">
    <property type="entry name" value="REGULATORY PROTEIN RECX FAMILY PROTEIN"/>
    <property type="match status" value="1"/>
</dbReference>
<evidence type="ECO:0000259" key="6">
    <source>
        <dbReference type="Pfam" id="PF21981"/>
    </source>
</evidence>
<comment type="function">
    <text evidence="5">Modulates RecA activity.</text>
</comment>
<organism evidence="7 8">
    <name type="scientific">Francisella persica ATCC VR-331</name>
    <dbReference type="NCBI Taxonomy" id="1086726"/>
    <lineage>
        <taxon>Bacteria</taxon>
        <taxon>Pseudomonadati</taxon>
        <taxon>Pseudomonadota</taxon>
        <taxon>Gammaproteobacteria</taxon>
        <taxon>Thiotrichales</taxon>
        <taxon>Francisellaceae</taxon>
        <taxon>Francisella</taxon>
    </lineage>
</organism>
<dbReference type="RefSeq" id="WP_064461540.1">
    <property type="nucleotide sequence ID" value="NZ_CP012505.1"/>
</dbReference>